<name>A0A8S2HLR3_9BILA</name>
<evidence type="ECO:0000259" key="2">
    <source>
        <dbReference type="PROSITE" id="PS51644"/>
    </source>
</evidence>
<accession>A0A8S2HLR3</accession>
<feature type="compositionally biased region" description="Basic residues" evidence="1">
    <location>
        <begin position="100"/>
        <end position="109"/>
    </location>
</feature>
<gene>
    <name evidence="3" type="ORF">OVA965_LOCUS8559</name>
    <name evidence="4" type="ORF">TMI583_LOCUS8555</name>
</gene>
<feature type="region of interest" description="Disordered" evidence="1">
    <location>
        <begin position="94"/>
        <end position="132"/>
    </location>
</feature>
<proteinExistence type="predicted"/>
<dbReference type="InterPro" id="IPR041966">
    <property type="entry name" value="LOTUS-like"/>
</dbReference>
<feature type="domain" description="HTH OST-type" evidence="2">
    <location>
        <begin position="13"/>
        <end position="88"/>
    </location>
</feature>
<dbReference type="Pfam" id="PF12872">
    <property type="entry name" value="OST-HTH"/>
    <property type="match status" value="2"/>
</dbReference>
<organism evidence="4 5">
    <name type="scientific">Didymodactylos carnosus</name>
    <dbReference type="NCBI Taxonomy" id="1234261"/>
    <lineage>
        <taxon>Eukaryota</taxon>
        <taxon>Metazoa</taxon>
        <taxon>Spiralia</taxon>
        <taxon>Gnathifera</taxon>
        <taxon>Rotifera</taxon>
        <taxon>Eurotatoria</taxon>
        <taxon>Bdelloidea</taxon>
        <taxon>Philodinida</taxon>
        <taxon>Philodinidae</taxon>
        <taxon>Didymodactylos</taxon>
    </lineage>
</organism>
<dbReference type="PROSITE" id="PS51644">
    <property type="entry name" value="HTH_OST"/>
    <property type="match status" value="2"/>
</dbReference>
<dbReference type="EMBL" id="CAJNOK010002905">
    <property type="protein sequence ID" value="CAF0879775.1"/>
    <property type="molecule type" value="Genomic_DNA"/>
</dbReference>
<dbReference type="Gene3D" id="3.30.420.610">
    <property type="entry name" value="LOTUS domain-like"/>
    <property type="match status" value="2"/>
</dbReference>
<feature type="domain" description="HTH OST-type" evidence="2">
    <location>
        <begin position="269"/>
        <end position="345"/>
    </location>
</feature>
<sequence length="909" mass="105762">IMAQKLPDNSSKQYVDLKQEIRSLLISSQKGLTESQLQRDYADYNSKKEIPYKVMGYKSLLDLLRSMPDVARIENNNPLVIHGVADKNTEHLKKMISQQRRSKRTRRSGGSRGRGGAYFNSTRTRWPRQQPPNNFDNVSSLMNQYPSFNSNYYPNYPNQQGYYYPQRYIPPLIPDCNGSITSMRSDIYNNIKSLLLFIIAASKLSTMSAHLSQPPVSASPSSLLYDSKFDAYELAEDGNSTVMDEDMSFIDDDEFVQFDQYYSTEYGEETVLLRKRLRFLLLKYSNGVWLANIQKLFKKTYSEELDLEKHRLKSLMDLYSRIDDFVNCKRDDTKDSSDRILLLKPNMLEAVKKEYNAFSQQSTINESVSRPLSTSQNSTCSTSMPILSSNQANSLKLDLTVDTAQCPSSNDVQRPDYDRIENPSMKCSITTSENNSTKTALLTSPAISSSNSCYIDERLLSKQNIEILPYEVDMKYFAISIDHAYFLIKHPFTKRPCLPCFELAKLLNIDETKLPKLDFETTLACSQQNQTLFNEIKNKCKIDNCPHINRQQLPSCKLYNLNSLCNYLKKIRFNEGDVTDAFYQQYNQYDKPNYWKQTRNVYSYEKTPIEQNKYLKERCQLLALRRQQLVSLVKNQPESEYLEELEEVEQKLQSIVCDIKEYIPSINDINETYSPFEIPRKDFYRFPPPGFEESVTINTSNEQDYTMTDVSYEPPLVNSSIITNTADQQEYQQDQVPISDISFYHPRRDENNSQVLNERQIPVSPFKEQKENIENVKTNVNHCQLYRQTLLKIARPYDRSFSLNLLFNHFLMDETNDDVLKNNIIQEKFDDIIRITENILNLLNIEGYMSELKTELFQKIINSISLLIDNNADIKLRLISYNDCIKFIQLMEPSIKSIVNKIDSIFYIC</sequence>
<dbReference type="InterPro" id="IPR025605">
    <property type="entry name" value="OST-HTH/LOTUS_dom"/>
</dbReference>
<dbReference type="Proteomes" id="UP000682733">
    <property type="component" value="Unassembled WGS sequence"/>
</dbReference>
<dbReference type="EMBL" id="CAJOBA010002906">
    <property type="protein sequence ID" value="CAF3663595.1"/>
    <property type="molecule type" value="Genomic_DNA"/>
</dbReference>
<dbReference type="CDD" id="cd09972">
    <property type="entry name" value="LOTUS_TDRD_OSKAR"/>
    <property type="match status" value="1"/>
</dbReference>
<evidence type="ECO:0000256" key="1">
    <source>
        <dbReference type="SAM" id="MobiDB-lite"/>
    </source>
</evidence>
<evidence type="ECO:0000313" key="5">
    <source>
        <dbReference type="Proteomes" id="UP000682733"/>
    </source>
</evidence>
<dbReference type="AlphaFoldDB" id="A0A8S2HLR3"/>
<evidence type="ECO:0000313" key="3">
    <source>
        <dbReference type="EMBL" id="CAF0879775.1"/>
    </source>
</evidence>
<comment type="caution">
    <text evidence="4">The sequence shown here is derived from an EMBL/GenBank/DDBJ whole genome shotgun (WGS) entry which is preliminary data.</text>
</comment>
<dbReference type="Proteomes" id="UP000677228">
    <property type="component" value="Unassembled WGS sequence"/>
</dbReference>
<protein>
    <recommendedName>
        <fullName evidence="2">HTH OST-type domain-containing protein</fullName>
    </recommendedName>
</protein>
<evidence type="ECO:0000313" key="4">
    <source>
        <dbReference type="EMBL" id="CAF3663595.1"/>
    </source>
</evidence>
<reference evidence="4" key="1">
    <citation type="submission" date="2021-02" db="EMBL/GenBank/DDBJ databases">
        <authorList>
            <person name="Nowell W R."/>
        </authorList>
    </citation>
    <scope>NUCLEOTIDE SEQUENCE</scope>
</reference>
<feature type="non-terminal residue" evidence="4">
    <location>
        <position position="1"/>
    </location>
</feature>